<dbReference type="InterPro" id="IPR003607">
    <property type="entry name" value="HD/PDEase_dom"/>
</dbReference>
<dbReference type="STRING" id="903984.BCR21_05640"/>
<name>A0A1E5GP51_9ENTE</name>
<comment type="catalytic activity">
    <reaction evidence="6">
        <text>P(1),P(4)-bis(5'-adenosyl) tetraphosphate + H2O = 2 ADP + 2 H(+)</text>
        <dbReference type="Rhea" id="RHEA:24252"/>
        <dbReference type="ChEBI" id="CHEBI:15377"/>
        <dbReference type="ChEBI" id="CHEBI:15378"/>
        <dbReference type="ChEBI" id="CHEBI:58141"/>
        <dbReference type="ChEBI" id="CHEBI:456216"/>
        <dbReference type="EC" id="3.6.1.41"/>
    </reaction>
</comment>
<organism evidence="8 9">
    <name type="scientific">Enterococcus ureasiticus</name>
    <dbReference type="NCBI Taxonomy" id="903984"/>
    <lineage>
        <taxon>Bacteria</taxon>
        <taxon>Bacillati</taxon>
        <taxon>Bacillota</taxon>
        <taxon>Bacilli</taxon>
        <taxon>Lactobacillales</taxon>
        <taxon>Enterococcaceae</taxon>
        <taxon>Enterococcus</taxon>
    </lineage>
</organism>
<protein>
    <recommendedName>
        <fullName evidence="1">bis(5'-nucleosyl)-tetraphosphatase (symmetrical)</fullName>
        <ecNumber evidence="1">3.6.1.41</ecNumber>
    </recommendedName>
</protein>
<keyword evidence="5" id="KW-0408">Iron</keyword>
<evidence type="ECO:0000256" key="2">
    <source>
        <dbReference type="ARBA" id="ARBA00022723"/>
    </source>
</evidence>
<feature type="domain" description="HD" evidence="7">
    <location>
        <begin position="27"/>
        <end position="141"/>
    </location>
</feature>
<dbReference type="Pfam" id="PF01966">
    <property type="entry name" value="HD"/>
    <property type="match status" value="1"/>
</dbReference>
<gene>
    <name evidence="8" type="ORF">BCR21_05640</name>
</gene>
<dbReference type="InterPro" id="IPR005249">
    <property type="entry name" value="YqeK"/>
</dbReference>
<evidence type="ECO:0000256" key="4">
    <source>
        <dbReference type="ARBA" id="ARBA00022801"/>
    </source>
</evidence>
<dbReference type="InterPro" id="IPR006674">
    <property type="entry name" value="HD_domain"/>
</dbReference>
<dbReference type="AlphaFoldDB" id="A0A1E5GP51"/>
<dbReference type="GO" id="GO:0046872">
    <property type="term" value="F:metal ion binding"/>
    <property type="evidence" value="ECO:0007669"/>
    <property type="project" value="UniProtKB-KW"/>
</dbReference>
<keyword evidence="9" id="KW-1185">Reference proteome</keyword>
<dbReference type="Proteomes" id="UP000094068">
    <property type="component" value="Unassembled WGS sequence"/>
</dbReference>
<dbReference type="NCBIfam" id="TIGR00488">
    <property type="entry name" value="bis(5'-nucleosyl)-tetraphosphatase (symmetrical) YqeK"/>
    <property type="match status" value="1"/>
</dbReference>
<dbReference type="OrthoDB" id="9782134at2"/>
<dbReference type="PANTHER" id="PTHR35795:SF1">
    <property type="entry name" value="BIS(5'-NUCLEOSYL)-TETRAPHOSPHATASE, SYMMETRICAL"/>
    <property type="match status" value="1"/>
</dbReference>
<reference evidence="9" key="1">
    <citation type="submission" date="2016-09" db="EMBL/GenBank/DDBJ databases">
        <authorList>
            <person name="Gulvik C.A."/>
        </authorList>
    </citation>
    <scope>NUCLEOTIDE SEQUENCE [LARGE SCALE GENOMIC DNA]</scope>
    <source>
        <strain evidence="9">DSM 23328</strain>
    </source>
</reference>
<evidence type="ECO:0000313" key="9">
    <source>
        <dbReference type="Proteomes" id="UP000094068"/>
    </source>
</evidence>
<dbReference type="EMBL" id="MIJZ01000001">
    <property type="protein sequence ID" value="OEG14473.1"/>
    <property type="molecule type" value="Genomic_DNA"/>
</dbReference>
<evidence type="ECO:0000313" key="8">
    <source>
        <dbReference type="EMBL" id="OEG14473.1"/>
    </source>
</evidence>
<accession>A0A1E5GP51</accession>
<evidence type="ECO:0000256" key="1">
    <source>
        <dbReference type="ARBA" id="ARBA00012506"/>
    </source>
</evidence>
<comment type="caution">
    <text evidence="8">The sequence shown here is derived from an EMBL/GenBank/DDBJ whole genome shotgun (WGS) entry which is preliminary data.</text>
</comment>
<evidence type="ECO:0000256" key="5">
    <source>
        <dbReference type="ARBA" id="ARBA00023004"/>
    </source>
</evidence>
<sequence length="200" mass="22870">MDFSGKYTAFKREELMQEVQMHMSERRFQHVLGVEEMAVALAAKYGASKEKASIAALTHDYAKERPDEEFELIIKRDGYDQDLLNYGNAIWHGLVGASMVQRELGIEDEEILEAIRLHTTGAAKMSLLDKIIYVADYIEIGRNFPGVKEARKVALVDLDEAVAYETKHTLLHLIEQEQKIYPKTIETYNYWVVGKAEQSV</sequence>
<evidence type="ECO:0000256" key="3">
    <source>
        <dbReference type="ARBA" id="ARBA00022741"/>
    </source>
</evidence>
<dbReference type="PANTHER" id="PTHR35795">
    <property type="entry name" value="SLR1885 PROTEIN"/>
    <property type="match status" value="1"/>
</dbReference>
<dbReference type="GO" id="GO:0008803">
    <property type="term" value="F:bis(5'-nucleosyl)-tetraphosphatase (symmetrical) activity"/>
    <property type="evidence" value="ECO:0007669"/>
    <property type="project" value="UniProtKB-EC"/>
</dbReference>
<dbReference type="SUPFAM" id="SSF109604">
    <property type="entry name" value="HD-domain/PDEase-like"/>
    <property type="match status" value="1"/>
</dbReference>
<dbReference type="Gene3D" id="1.10.3210.10">
    <property type="entry name" value="Hypothetical protein af1432"/>
    <property type="match status" value="1"/>
</dbReference>
<evidence type="ECO:0000256" key="6">
    <source>
        <dbReference type="ARBA" id="ARBA00049417"/>
    </source>
</evidence>
<proteinExistence type="predicted"/>
<dbReference type="GO" id="GO:0000166">
    <property type="term" value="F:nucleotide binding"/>
    <property type="evidence" value="ECO:0007669"/>
    <property type="project" value="UniProtKB-KW"/>
</dbReference>
<dbReference type="CDD" id="cd00077">
    <property type="entry name" value="HDc"/>
    <property type="match status" value="1"/>
</dbReference>
<dbReference type="EC" id="3.6.1.41" evidence="1"/>
<keyword evidence="3" id="KW-0547">Nucleotide-binding</keyword>
<keyword evidence="2" id="KW-0479">Metal-binding</keyword>
<evidence type="ECO:0000259" key="7">
    <source>
        <dbReference type="PROSITE" id="PS51831"/>
    </source>
</evidence>
<dbReference type="RefSeq" id="WP_069645498.1">
    <property type="nucleotide sequence ID" value="NZ_MIJZ01000001.1"/>
</dbReference>
<dbReference type="SMART" id="SM00471">
    <property type="entry name" value="HDc"/>
    <property type="match status" value="1"/>
</dbReference>
<dbReference type="InterPro" id="IPR051094">
    <property type="entry name" value="Diverse_Catalytic_Enzymes"/>
</dbReference>
<dbReference type="PROSITE" id="PS51831">
    <property type="entry name" value="HD"/>
    <property type="match status" value="1"/>
</dbReference>
<keyword evidence="4" id="KW-0378">Hydrolase</keyword>